<feature type="domain" description="Manganese/iron superoxide dismutase N-terminal" evidence="10">
    <location>
        <begin position="28"/>
        <end position="106"/>
    </location>
</feature>
<dbReference type="SUPFAM" id="SSF54719">
    <property type="entry name" value="Fe,Mn superoxide dismutase (SOD), C-terminal domain"/>
    <property type="match status" value="1"/>
</dbReference>
<accession>A0A2S2RAM2</accession>
<dbReference type="OrthoDB" id="239262at2759"/>
<evidence type="ECO:0000256" key="2">
    <source>
        <dbReference type="ARBA" id="ARBA00008714"/>
    </source>
</evidence>
<dbReference type="FunFam" id="1.10.287.990:FF:000001">
    <property type="entry name" value="Superoxide dismutase"/>
    <property type="match status" value="1"/>
</dbReference>
<feature type="binding site" evidence="8">
    <location>
        <position position="187"/>
    </location>
    <ligand>
        <name>Mn(2+)</name>
        <dbReference type="ChEBI" id="CHEBI:29035"/>
    </ligand>
</feature>
<evidence type="ECO:0000256" key="5">
    <source>
        <dbReference type="ARBA" id="ARBA00023002"/>
    </source>
</evidence>
<feature type="binding site" evidence="8">
    <location>
        <position position="183"/>
    </location>
    <ligand>
        <name>Mn(2+)</name>
        <dbReference type="ChEBI" id="CHEBI:29035"/>
    </ligand>
</feature>
<reference evidence="14" key="2">
    <citation type="submission" date="2025-04" db="UniProtKB">
        <authorList>
            <consortium name="RefSeq"/>
        </authorList>
    </citation>
    <scope>IDENTIFICATION</scope>
    <source>
        <tissue evidence="14">Whole body</tissue>
    </source>
</reference>
<dbReference type="Proteomes" id="UP000694846">
    <property type="component" value="Unplaced"/>
</dbReference>
<dbReference type="PIRSF" id="PIRSF000349">
    <property type="entry name" value="SODismutase"/>
    <property type="match status" value="1"/>
</dbReference>
<dbReference type="GO" id="GO:0005739">
    <property type="term" value="C:mitochondrion"/>
    <property type="evidence" value="ECO:0007669"/>
    <property type="project" value="TreeGrafter"/>
</dbReference>
<evidence type="ECO:0000259" key="11">
    <source>
        <dbReference type="Pfam" id="PF02777"/>
    </source>
</evidence>
<dbReference type="PRINTS" id="PR01703">
    <property type="entry name" value="MNSODISMTASE"/>
</dbReference>
<evidence type="ECO:0000313" key="13">
    <source>
        <dbReference type="Proteomes" id="UP000694846"/>
    </source>
</evidence>
<keyword evidence="6" id="KW-0464">Manganese</keyword>
<dbReference type="InterPro" id="IPR019831">
    <property type="entry name" value="Mn/Fe_SOD_N"/>
</dbReference>
<sequence length="222" mass="24922">MSTKIIQTLLKSTSVNRLYTSQIRKKATLPQLAFEYKALEPVISRDIMEIHHLKHHNTYVVNYNNTLEKLQTAVAKDDTATIINLAPALRFNGGGHINHSIFWETLTPCSTKPSGDLEKALVQNFGSFEEFKKQLAAASIGVQGSGWGWLGFNPQNKKLAVISCPNQDPLFPTTGHIPLFGIDVWEHAYYLQYKNVRADYVNAIFDIVNWDAVSKRFAEASA</sequence>
<dbReference type="GO" id="GO:0004784">
    <property type="term" value="F:superoxide dismutase activity"/>
    <property type="evidence" value="ECO:0007669"/>
    <property type="project" value="UniProtKB-EC"/>
</dbReference>
<evidence type="ECO:0000256" key="9">
    <source>
        <dbReference type="RuleBase" id="RU000414"/>
    </source>
</evidence>
<feature type="binding site" evidence="8">
    <location>
        <position position="51"/>
    </location>
    <ligand>
        <name>Mn(2+)</name>
        <dbReference type="ChEBI" id="CHEBI:29035"/>
    </ligand>
</feature>
<evidence type="ECO:0000256" key="3">
    <source>
        <dbReference type="ARBA" id="ARBA00012682"/>
    </source>
</evidence>
<reference evidence="12" key="1">
    <citation type="submission" date="2018-04" db="EMBL/GenBank/DDBJ databases">
        <title>Transcriptome assembly of Sipha flava.</title>
        <authorList>
            <person name="Scully E.D."/>
            <person name="Geib S.M."/>
            <person name="Palmer N.A."/>
            <person name="Koch K."/>
            <person name="Bradshaw J."/>
            <person name="Heng-Moss T."/>
            <person name="Sarath G."/>
        </authorList>
    </citation>
    <scope>NUCLEOTIDE SEQUENCE</scope>
</reference>
<dbReference type="Pfam" id="PF02777">
    <property type="entry name" value="Sod_Fe_C"/>
    <property type="match status" value="1"/>
</dbReference>
<comment type="similarity">
    <text evidence="2 9">Belongs to the iron/manganese superoxide dismutase family.</text>
</comment>
<dbReference type="Pfam" id="PF00081">
    <property type="entry name" value="Sod_Fe_N"/>
    <property type="match status" value="1"/>
</dbReference>
<dbReference type="SUPFAM" id="SSF46609">
    <property type="entry name" value="Fe,Mn superoxide dismutase (SOD), N-terminal domain"/>
    <property type="match status" value="1"/>
</dbReference>
<feature type="domain" description="Manganese/iron superoxide dismutase C-terminal" evidence="11">
    <location>
        <begin position="113"/>
        <end position="216"/>
    </location>
</feature>
<evidence type="ECO:0000313" key="14">
    <source>
        <dbReference type="RefSeq" id="XP_025408385.1"/>
    </source>
</evidence>
<dbReference type="Gene3D" id="1.10.287.990">
    <property type="entry name" value="Fe,Mn superoxide dismutase (SOD) domain"/>
    <property type="match status" value="1"/>
</dbReference>
<dbReference type="AlphaFoldDB" id="A0A2S2RAM2"/>
<keyword evidence="13" id="KW-1185">Reference proteome</keyword>
<gene>
    <name evidence="12" type="primary">Sod2</name>
    <name evidence="14" type="synonym">LOC112682107</name>
    <name evidence="12" type="ORF">g.45739</name>
</gene>
<proteinExistence type="inferred from homology"/>
<dbReference type="Gene3D" id="3.55.40.20">
    <property type="entry name" value="Iron/manganese superoxide dismutase, C-terminal domain"/>
    <property type="match status" value="1"/>
</dbReference>
<evidence type="ECO:0000256" key="6">
    <source>
        <dbReference type="ARBA" id="ARBA00023211"/>
    </source>
</evidence>
<dbReference type="InterPro" id="IPR019833">
    <property type="entry name" value="Mn/Fe_SOD_BS"/>
</dbReference>
<evidence type="ECO:0000256" key="1">
    <source>
        <dbReference type="ARBA" id="ARBA00002170"/>
    </source>
</evidence>
<protein>
    <recommendedName>
        <fullName evidence="3 9">Superoxide dismutase</fullName>
        <ecNumber evidence="3 9">1.15.1.1</ecNumber>
    </recommendedName>
</protein>
<evidence type="ECO:0000313" key="12">
    <source>
        <dbReference type="EMBL" id="MBY87018.1"/>
    </source>
</evidence>
<comment type="function">
    <text evidence="1">Destroys superoxide anion radicals which are normally produced within the cells and which are toxic to biological systems.</text>
</comment>
<dbReference type="GO" id="GO:0030145">
    <property type="term" value="F:manganese ion binding"/>
    <property type="evidence" value="ECO:0007669"/>
    <property type="project" value="TreeGrafter"/>
</dbReference>
<feature type="binding site" evidence="8">
    <location>
        <position position="99"/>
    </location>
    <ligand>
        <name>Mn(2+)</name>
        <dbReference type="ChEBI" id="CHEBI:29035"/>
    </ligand>
</feature>
<dbReference type="InterPro" id="IPR001189">
    <property type="entry name" value="Mn/Fe_SOD"/>
</dbReference>
<dbReference type="PANTHER" id="PTHR11404">
    <property type="entry name" value="SUPEROXIDE DISMUTASE 2"/>
    <property type="match status" value="1"/>
</dbReference>
<dbReference type="EMBL" id="GGMS01017815">
    <property type="protein sequence ID" value="MBY87018.1"/>
    <property type="molecule type" value="Transcribed_RNA"/>
</dbReference>
<dbReference type="InterPro" id="IPR036324">
    <property type="entry name" value="Mn/Fe_SOD_N_sf"/>
</dbReference>
<dbReference type="InterPro" id="IPR036314">
    <property type="entry name" value="SOD_C_sf"/>
</dbReference>
<keyword evidence="4 8" id="KW-0479">Metal-binding</keyword>
<dbReference type="EC" id="1.15.1.1" evidence="3 9"/>
<evidence type="ECO:0000256" key="8">
    <source>
        <dbReference type="PIRSR" id="PIRSR000349-1"/>
    </source>
</evidence>
<dbReference type="PROSITE" id="PS00088">
    <property type="entry name" value="SOD_MN"/>
    <property type="match status" value="1"/>
</dbReference>
<organism evidence="12">
    <name type="scientific">Sipha flava</name>
    <name type="common">yellow sugarcane aphid</name>
    <dbReference type="NCBI Taxonomy" id="143950"/>
    <lineage>
        <taxon>Eukaryota</taxon>
        <taxon>Metazoa</taxon>
        <taxon>Ecdysozoa</taxon>
        <taxon>Arthropoda</taxon>
        <taxon>Hexapoda</taxon>
        <taxon>Insecta</taxon>
        <taxon>Pterygota</taxon>
        <taxon>Neoptera</taxon>
        <taxon>Paraneoptera</taxon>
        <taxon>Hemiptera</taxon>
        <taxon>Sternorrhyncha</taxon>
        <taxon>Aphidomorpha</taxon>
        <taxon>Aphidoidea</taxon>
        <taxon>Aphididae</taxon>
        <taxon>Sipha</taxon>
    </lineage>
</organism>
<evidence type="ECO:0000256" key="7">
    <source>
        <dbReference type="ARBA" id="ARBA00049204"/>
    </source>
</evidence>
<dbReference type="RefSeq" id="XP_025408385.1">
    <property type="nucleotide sequence ID" value="XM_025552600.1"/>
</dbReference>
<name>A0A2S2RAM2_9HEMI</name>
<dbReference type="InterPro" id="IPR050265">
    <property type="entry name" value="Fe/Mn_Superoxide_Dismutase"/>
</dbReference>
<dbReference type="InterPro" id="IPR019832">
    <property type="entry name" value="Mn/Fe_SOD_C"/>
</dbReference>
<keyword evidence="5 9" id="KW-0560">Oxidoreductase</keyword>
<comment type="function">
    <text evidence="9">Destroys radicals which are normally produced within the cells and which are toxic to biological systems.</text>
</comment>
<evidence type="ECO:0000256" key="4">
    <source>
        <dbReference type="ARBA" id="ARBA00022723"/>
    </source>
</evidence>
<evidence type="ECO:0000259" key="10">
    <source>
        <dbReference type="Pfam" id="PF00081"/>
    </source>
</evidence>
<dbReference type="PANTHER" id="PTHR11404:SF6">
    <property type="entry name" value="SUPEROXIDE DISMUTASE [MN], MITOCHONDRIAL"/>
    <property type="match status" value="1"/>
</dbReference>
<dbReference type="FunFam" id="3.55.40.20:FF:000004">
    <property type="entry name" value="Superoxide dismutase [Fe]"/>
    <property type="match status" value="1"/>
</dbReference>
<comment type="catalytic activity">
    <reaction evidence="7 9">
        <text>2 superoxide + 2 H(+) = H2O2 + O2</text>
        <dbReference type="Rhea" id="RHEA:20696"/>
        <dbReference type="ChEBI" id="CHEBI:15378"/>
        <dbReference type="ChEBI" id="CHEBI:15379"/>
        <dbReference type="ChEBI" id="CHEBI:16240"/>
        <dbReference type="ChEBI" id="CHEBI:18421"/>
        <dbReference type="EC" id="1.15.1.1"/>
    </reaction>
</comment>